<protein>
    <recommendedName>
        <fullName evidence="3">Phosphopantetheine attachment site</fullName>
    </recommendedName>
</protein>
<keyword evidence="2" id="KW-1185">Reference proteome</keyword>
<dbReference type="AlphaFoldDB" id="A0A1C5GK53"/>
<evidence type="ECO:0000313" key="2">
    <source>
        <dbReference type="Proteomes" id="UP000198251"/>
    </source>
</evidence>
<evidence type="ECO:0000313" key="1">
    <source>
        <dbReference type="EMBL" id="SCG19496.1"/>
    </source>
</evidence>
<gene>
    <name evidence="1" type="ORF">GA0070610_5871</name>
</gene>
<dbReference type="RefSeq" id="WP_144082282.1">
    <property type="nucleotide sequence ID" value="NZ_JBEPBY010000021.1"/>
</dbReference>
<proteinExistence type="predicted"/>
<evidence type="ECO:0008006" key="3">
    <source>
        <dbReference type="Google" id="ProtNLM"/>
    </source>
</evidence>
<organism evidence="1 2">
    <name type="scientific">Micromonospora echinofusca</name>
    <dbReference type="NCBI Taxonomy" id="47858"/>
    <lineage>
        <taxon>Bacteria</taxon>
        <taxon>Bacillati</taxon>
        <taxon>Actinomycetota</taxon>
        <taxon>Actinomycetes</taxon>
        <taxon>Micromonosporales</taxon>
        <taxon>Micromonosporaceae</taxon>
        <taxon>Micromonospora</taxon>
    </lineage>
</organism>
<accession>A0A1C5GK53</accession>
<dbReference type="GeneID" id="95805512"/>
<reference evidence="1 2" key="1">
    <citation type="submission" date="2016-06" db="EMBL/GenBank/DDBJ databases">
        <authorList>
            <person name="Kjaerup R.B."/>
            <person name="Dalgaard T.S."/>
            <person name="Juul-Madsen H.R."/>
        </authorList>
    </citation>
    <scope>NUCLEOTIDE SEQUENCE [LARGE SCALE GENOMIC DNA]</scope>
    <source>
        <strain evidence="1 2">DSM 43913</strain>
    </source>
</reference>
<name>A0A1C5GK53_MICEH</name>
<dbReference type="EMBL" id="LT607733">
    <property type="protein sequence ID" value="SCG19496.1"/>
    <property type="molecule type" value="Genomic_DNA"/>
</dbReference>
<sequence length="97" mass="10178">MTGMDVRTGDPGLREQVESLVVLATGRAVSVDDLRGCGGSLDVAGVNSIAYINLIEALDRQFHVVVDPERDAEALSQVDGIVGLIRSAGVVDGQDRT</sequence>
<dbReference type="Proteomes" id="UP000198251">
    <property type="component" value="Chromosome I"/>
</dbReference>